<dbReference type="EMBL" id="CACSIO010000062">
    <property type="protein sequence ID" value="CAA0125602.1"/>
    <property type="molecule type" value="Genomic_DNA"/>
</dbReference>
<evidence type="ECO:0008006" key="3">
    <source>
        <dbReference type="Google" id="ProtNLM"/>
    </source>
</evidence>
<dbReference type="Proteomes" id="UP000441399">
    <property type="component" value="Unassembled WGS sequence"/>
</dbReference>
<organism evidence="1 2">
    <name type="scientific">BD1-7 clade bacterium</name>
    <dbReference type="NCBI Taxonomy" id="2029982"/>
    <lineage>
        <taxon>Bacteria</taxon>
        <taxon>Pseudomonadati</taxon>
        <taxon>Pseudomonadota</taxon>
        <taxon>Gammaproteobacteria</taxon>
        <taxon>Cellvibrionales</taxon>
        <taxon>Spongiibacteraceae</taxon>
        <taxon>BD1-7 clade</taxon>
    </lineage>
</organism>
<evidence type="ECO:0000313" key="2">
    <source>
        <dbReference type="Proteomes" id="UP000441399"/>
    </source>
</evidence>
<dbReference type="CDD" id="cd07821">
    <property type="entry name" value="PYR_PYL_RCAR_like"/>
    <property type="match status" value="1"/>
</dbReference>
<sequence length="170" mass="19035">MLHHVESVIQINATANRVWCILDDFGGLDKFSVGVQKSLIVGDKETGIGAVRYCLFNDGSSLHEEIVEYEPHKHFRLVLSEFTLPMESVSASFRVEPLSETTCEVKMEMDFVMKFGLLGRLMGVVLIRPLMKSVHKKLLQGLAYHALTGKKISDKLPPREDLARAIALLP</sequence>
<dbReference type="PANTHER" id="PTHR39332">
    <property type="entry name" value="BLL4707 PROTEIN"/>
    <property type="match status" value="1"/>
</dbReference>
<accession>A0A5S9R208</accession>
<dbReference type="AlphaFoldDB" id="A0A5S9R208"/>
<keyword evidence="2" id="KW-1185">Reference proteome</keyword>
<dbReference type="PANTHER" id="PTHR39332:SF7">
    <property type="entry name" value="SRPBCC FAMILY PROTEIN"/>
    <property type="match status" value="1"/>
</dbReference>
<dbReference type="SUPFAM" id="SSF55961">
    <property type="entry name" value="Bet v1-like"/>
    <property type="match status" value="1"/>
</dbReference>
<gene>
    <name evidence="1" type="ORF">OPDIPICF_03491</name>
</gene>
<evidence type="ECO:0000313" key="1">
    <source>
        <dbReference type="EMBL" id="CAA0125602.1"/>
    </source>
</evidence>
<name>A0A5S9R208_9GAMM</name>
<dbReference type="InterPro" id="IPR019587">
    <property type="entry name" value="Polyketide_cyclase/dehydratase"/>
</dbReference>
<dbReference type="InterPro" id="IPR023393">
    <property type="entry name" value="START-like_dom_sf"/>
</dbReference>
<dbReference type="Gene3D" id="3.30.530.20">
    <property type="match status" value="1"/>
</dbReference>
<reference evidence="1 2" key="1">
    <citation type="submission" date="2019-11" db="EMBL/GenBank/DDBJ databases">
        <authorList>
            <person name="Holert J."/>
        </authorList>
    </citation>
    <scope>NUCLEOTIDE SEQUENCE [LARGE SCALE GENOMIC DNA]</scope>
    <source>
        <strain evidence="1">SB11_3</strain>
    </source>
</reference>
<dbReference type="Pfam" id="PF10604">
    <property type="entry name" value="Polyketide_cyc2"/>
    <property type="match status" value="1"/>
</dbReference>
<protein>
    <recommendedName>
        <fullName evidence="3">Polyketide cyclase / dehydrase and lipid transport</fullName>
    </recommendedName>
</protein>
<proteinExistence type="predicted"/>